<evidence type="ECO:0000313" key="1">
    <source>
        <dbReference type="EMBL" id="KAK7280310.1"/>
    </source>
</evidence>
<gene>
    <name evidence="1" type="ORF">RJT34_25373</name>
</gene>
<organism evidence="1 2">
    <name type="scientific">Clitoria ternatea</name>
    <name type="common">Butterfly pea</name>
    <dbReference type="NCBI Taxonomy" id="43366"/>
    <lineage>
        <taxon>Eukaryota</taxon>
        <taxon>Viridiplantae</taxon>
        <taxon>Streptophyta</taxon>
        <taxon>Embryophyta</taxon>
        <taxon>Tracheophyta</taxon>
        <taxon>Spermatophyta</taxon>
        <taxon>Magnoliopsida</taxon>
        <taxon>eudicotyledons</taxon>
        <taxon>Gunneridae</taxon>
        <taxon>Pentapetalae</taxon>
        <taxon>rosids</taxon>
        <taxon>fabids</taxon>
        <taxon>Fabales</taxon>
        <taxon>Fabaceae</taxon>
        <taxon>Papilionoideae</taxon>
        <taxon>50 kb inversion clade</taxon>
        <taxon>NPAAA clade</taxon>
        <taxon>indigoferoid/millettioid clade</taxon>
        <taxon>Phaseoleae</taxon>
        <taxon>Clitoria</taxon>
    </lineage>
</organism>
<name>A0AAN9FPW1_CLITE</name>
<proteinExistence type="predicted"/>
<dbReference type="EMBL" id="JAYKXN010000006">
    <property type="protein sequence ID" value="KAK7280310.1"/>
    <property type="molecule type" value="Genomic_DNA"/>
</dbReference>
<accession>A0AAN9FPW1</accession>
<dbReference type="AlphaFoldDB" id="A0AAN9FPW1"/>
<sequence>MYHVFQYIVSRELGCVPLDNCYPVKIMYEKYAFLFLLSGNCSNYSSPFQINLHVSLDVERLKERKQ</sequence>
<protein>
    <submittedName>
        <fullName evidence="1">Uncharacterized protein</fullName>
    </submittedName>
</protein>
<comment type="caution">
    <text evidence="1">The sequence shown here is derived from an EMBL/GenBank/DDBJ whole genome shotgun (WGS) entry which is preliminary data.</text>
</comment>
<dbReference type="Proteomes" id="UP001359559">
    <property type="component" value="Unassembled WGS sequence"/>
</dbReference>
<keyword evidence="2" id="KW-1185">Reference proteome</keyword>
<reference evidence="1 2" key="1">
    <citation type="submission" date="2024-01" db="EMBL/GenBank/DDBJ databases">
        <title>The genomes of 5 underutilized Papilionoideae crops provide insights into root nodulation and disease resistance.</title>
        <authorList>
            <person name="Yuan L."/>
        </authorList>
    </citation>
    <scope>NUCLEOTIDE SEQUENCE [LARGE SCALE GENOMIC DNA]</scope>
    <source>
        <strain evidence="1">LY-2023</strain>
        <tissue evidence="1">Leaf</tissue>
    </source>
</reference>
<evidence type="ECO:0000313" key="2">
    <source>
        <dbReference type="Proteomes" id="UP001359559"/>
    </source>
</evidence>